<dbReference type="AlphaFoldDB" id="A0A5J4X2U5"/>
<proteinExistence type="predicted"/>
<comment type="caution">
    <text evidence="1">The sequence shown here is derived from an EMBL/GenBank/DDBJ whole genome shotgun (WGS) entry which is preliminary data.</text>
</comment>
<name>A0A5J4X2U5_9EUKA</name>
<sequence>MGMVYASYEIEPGTQICTFKNQPSSECVCPDVASGSCTKTQCEEDKSIIILGSSGSVRIGLQMIEEVLVLPIVALFF</sequence>
<evidence type="ECO:0000313" key="2">
    <source>
        <dbReference type="Proteomes" id="UP000324800"/>
    </source>
</evidence>
<organism evidence="1 2">
    <name type="scientific">Streblomastix strix</name>
    <dbReference type="NCBI Taxonomy" id="222440"/>
    <lineage>
        <taxon>Eukaryota</taxon>
        <taxon>Metamonada</taxon>
        <taxon>Preaxostyla</taxon>
        <taxon>Oxymonadida</taxon>
        <taxon>Streblomastigidae</taxon>
        <taxon>Streblomastix</taxon>
    </lineage>
</organism>
<gene>
    <name evidence="1" type="ORF">EZS28_003377</name>
</gene>
<accession>A0A5J4X2U5</accession>
<evidence type="ECO:0000313" key="1">
    <source>
        <dbReference type="EMBL" id="KAA6401096.1"/>
    </source>
</evidence>
<dbReference type="EMBL" id="SNRW01000447">
    <property type="protein sequence ID" value="KAA6401096.1"/>
    <property type="molecule type" value="Genomic_DNA"/>
</dbReference>
<dbReference type="Proteomes" id="UP000324800">
    <property type="component" value="Unassembled WGS sequence"/>
</dbReference>
<reference evidence="1 2" key="1">
    <citation type="submission" date="2019-03" db="EMBL/GenBank/DDBJ databases">
        <title>Single cell metagenomics reveals metabolic interactions within the superorganism composed of flagellate Streblomastix strix and complex community of Bacteroidetes bacteria on its surface.</title>
        <authorList>
            <person name="Treitli S.C."/>
            <person name="Kolisko M."/>
            <person name="Husnik F."/>
            <person name="Keeling P."/>
            <person name="Hampl V."/>
        </authorList>
    </citation>
    <scope>NUCLEOTIDE SEQUENCE [LARGE SCALE GENOMIC DNA]</scope>
    <source>
        <strain evidence="1">ST1C</strain>
    </source>
</reference>
<protein>
    <submittedName>
        <fullName evidence="1">Uncharacterized protein</fullName>
    </submittedName>
</protein>